<dbReference type="GO" id="GO:0016020">
    <property type="term" value="C:membrane"/>
    <property type="evidence" value="ECO:0007669"/>
    <property type="project" value="InterPro"/>
</dbReference>
<sequence>MSSATRTAFLLQVHKNPDQINAFIHQLISNGQADVFIHVDKQNAKELNDKITTGSRVKILEQNIDCIWGDISQVDTTLLLLREAVNAKNDYDYVCLRSGQDLLVRNGFKDFLAANNGRLFFRLKEVSHDNLGLMHINWPKITRKRYSAVHPIRIYRRLLQGFYRHGMNILPNKQYFPEDYQFYVGSQWFTIPLEAAQYIVDFIDDNPWYYRFFENTLCPDEWFFTTLMMNSEYKHQVINDNFMFLKWGVKFGERNSPTYLTNDDIQAIEASGHFFARKFDASVDSDVIDYFSRKVSLQSNEATVSGNQAVHGL</sequence>
<keyword evidence="7" id="KW-0256">Endoplasmic reticulum</keyword>
<dbReference type="Pfam" id="PF02485">
    <property type="entry name" value="Branch"/>
    <property type="match status" value="1"/>
</dbReference>
<evidence type="ECO:0000256" key="8">
    <source>
        <dbReference type="ARBA" id="ARBA00022968"/>
    </source>
</evidence>
<keyword evidence="13" id="KW-0325">Glycoprotein</keyword>
<dbReference type="Proteomes" id="UP000198935">
    <property type="component" value="Unassembled WGS sequence"/>
</dbReference>
<keyword evidence="4" id="KW-0808">Transferase</keyword>
<keyword evidence="16" id="KW-1185">Reference proteome</keyword>
<evidence type="ECO:0000313" key="15">
    <source>
        <dbReference type="EMBL" id="SDZ63330.1"/>
    </source>
</evidence>
<protein>
    <recommendedName>
        <fullName evidence="14">Peptide O-xylosyltransferase</fullName>
    </recommendedName>
</protein>
<dbReference type="AlphaFoldDB" id="A0A1H3ULM9"/>
<dbReference type="GO" id="GO:0046872">
    <property type="term" value="F:metal ion binding"/>
    <property type="evidence" value="ECO:0007669"/>
    <property type="project" value="UniProtKB-KW"/>
</dbReference>
<evidence type="ECO:0000256" key="4">
    <source>
        <dbReference type="ARBA" id="ARBA00022679"/>
    </source>
</evidence>
<dbReference type="EMBL" id="FNPI01000023">
    <property type="protein sequence ID" value="SDZ63330.1"/>
    <property type="molecule type" value="Genomic_DNA"/>
</dbReference>
<evidence type="ECO:0000256" key="5">
    <source>
        <dbReference type="ARBA" id="ARBA00022692"/>
    </source>
</evidence>
<evidence type="ECO:0000256" key="1">
    <source>
        <dbReference type="ARBA" id="ARBA00004323"/>
    </source>
</evidence>
<comment type="subcellular location">
    <subcellularLocation>
        <location evidence="2">Endoplasmic reticulum membrane</location>
        <topology evidence="2">Single-pass type II membrane protein</topology>
    </subcellularLocation>
    <subcellularLocation>
        <location evidence="1">Golgi apparatus membrane</location>
        <topology evidence="1">Single-pass type II membrane protein</topology>
    </subcellularLocation>
</comment>
<evidence type="ECO:0000256" key="6">
    <source>
        <dbReference type="ARBA" id="ARBA00022723"/>
    </source>
</evidence>
<evidence type="ECO:0000256" key="3">
    <source>
        <dbReference type="ARBA" id="ARBA00022676"/>
    </source>
</evidence>
<keyword evidence="6" id="KW-0479">Metal-binding</keyword>
<keyword evidence="9" id="KW-1133">Transmembrane helix</keyword>
<accession>A0A1H3ULM9</accession>
<evidence type="ECO:0000256" key="14">
    <source>
        <dbReference type="ARBA" id="ARBA00042865"/>
    </source>
</evidence>
<evidence type="ECO:0000256" key="9">
    <source>
        <dbReference type="ARBA" id="ARBA00022989"/>
    </source>
</evidence>
<dbReference type="PANTHER" id="PTHR46025:SF3">
    <property type="entry name" value="XYLOSYLTRANSFERASE OXT"/>
    <property type="match status" value="1"/>
</dbReference>
<keyword evidence="5" id="KW-0812">Transmembrane</keyword>
<organism evidence="15 16">
    <name type="scientific">Evansella caseinilytica</name>
    <dbReference type="NCBI Taxonomy" id="1503961"/>
    <lineage>
        <taxon>Bacteria</taxon>
        <taxon>Bacillati</taxon>
        <taxon>Bacillota</taxon>
        <taxon>Bacilli</taxon>
        <taxon>Bacillales</taxon>
        <taxon>Bacillaceae</taxon>
        <taxon>Evansella</taxon>
    </lineage>
</organism>
<reference evidence="16" key="1">
    <citation type="submission" date="2016-10" db="EMBL/GenBank/DDBJ databases">
        <authorList>
            <person name="Varghese N."/>
            <person name="Submissions S."/>
        </authorList>
    </citation>
    <scope>NUCLEOTIDE SEQUENCE [LARGE SCALE GENOMIC DNA]</scope>
    <source>
        <strain evidence="16">SP</strain>
    </source>
</reference>
<keyword evidence="3" id="KW-0328">Glycosyltransferase</keyword>
<evidence type="ECO:0000256" key="11">
    <source>
        <dbReference type="ARBA" id="ARBA00023136"/>
    </source>
</evidence>
<evidence type="ECO:0000256" key="13">
    <source>
        <dbReference type="ARBA" id="ARBA00023180"/>
    </source>
</evidence>
<dbReference type="InterPro" id="IPR043538">
    <property type="entry name" value="XYLT"/>
</dbReference>
<dbReference type="PANTHER" id="PTHR46025">
    <property type="entry name" value="XYLOSYLTRANSFERASE OXT"/>
    <property type="match status" value="1"/>
</dbReference>
<dbReference type="GO" id="GO:0015012">
    <property type="term" value="P:heparan sulfate proteoglycan biosynthetic process"/>
    <property type="evidence" value="ECO:0007669"/>
    <property type="project" value="TreeGrafter"/>
</dbReference>
<dbReference type="GO" id="GO:0050650">
    <property type="term" value="P:chondroitin sulfate proteoglycan biosynthetic process"/>
    <property type="evidence" value="ECO:0007669"/>
    <property type="project" value="TreeGrafter"/>
</dbReference>
<evidence type="ECO:0000256" key="7">
    <source>
        <dbReference type="ARBA" id="ARBA00022824"/>
    </source>
</evidence>
<keyword evidence="11" id="KW-0472">Membrane</keyword>
<dbReference type="STRING" id="1503961.SAMN05421736_12330"/>
<evidence type="ECO:0000313" key="16">
    <source>
        <dbReference type="Proteomes" id="UP000198935"/>
    </source>
</evidence>
<keyword evidence="8" id="KW-0735">Signal-anchor</keyword>
<name>A0A1H3ULM9_9BACI</name>
<evidence type="ECO:0000256" key="2">
    <source>
        <dbReference type="ARBA" id="ARBA00004648"/>
    </source>
</evidence>
<evidence type="ECO:0000256" key="10">
    <source>
        <dbReference type="ARBA" id="ARBA00023034"/>
    </source>
</evidence>
<dbReference type="InterPro" id="IPR003406">
    <property type="entry name" value="Glyco_trans_14"/>
</dbReference>
<evidence type="ECO:0000256" key="12">
    <source>
        <dbReference type="ARBA" id="ARBA00023157"/>
    </source>
</evidence>
<keyword evidence="10" id="KW-0333">Golgi apparatus</keyword>
<proteinExistence type="predicted"/>
<gene>
    <name evidence="15" type="ORF">SAMN05421736_12330</name>
</gene>
<dbReference type="GO" id="GO:0030158">
    <property type="term" value="F:protein xylosyltransferase activity"/>
    <property type="evidence" value="ECO:0007669"/>
    <property type="project" value="InterPro"/>
</dbReference>
<keyword evidence="12" id="KW-1015">Disulfide bond</keyword>